<feature type="transmembrane region" description="Helical" evidence="7">
    <location>
        <begin position="257"/>
        <end position="275"/>
    </location>
</feature>
<dbReference type="EMBL" id="PRDL01000001">
    <property type="protein sequence ID" value="MBE8717203.1"/>
    <property type="molecule type" value="Genomic_DNA"/>
</dbReference>
<dbReference type="Pfam" id="PF16733">
    <property type="entry name" value="NRho"/>
    <property type="match status" value="1"/>
</dbReference>
<keyword evidence="11" id="KW-1185">Reference proteome</keyword>
<evidence type="ECO:0000256" key="6">
    <source>
        <dbReference type="ARBA" id="ARBA00023136"/>
    </source>
</evidence>
<dbReference type="Pfam" id="PF01694">
    <property type="entry name" value="Rhomboid"/>
    <property type="match status" value="1"/>
</dbReference>
<comment type="similarity">
    <text evidence="2">Belongs to the peptidase S54 family.</text>
</comment>
<evidence type="ECO:0000259" key="8">
    <source>
        <dbReference type="Pfam" id="PF01694"/>
    </source>
</evidence>
<dbReference type="AlphaFoldDB" id="A0A928V1T6"/>
<keyword evidence="5 7" id="KW-1133">Transmembrane helix</keyword>
<dbReference type="InterPro" id="IPR031976">
    <property type="entry name" value="NRho"/>
</dbReference>
<evidence type="ECO:0000256" key="2">
    <source>
        <dbReference type="ARBA" id="ARBA00009045"/>
    </source>
</evidence>
<feature type="transmembrane region" description="Helical" evidence="7">
    <location>
        <begin position="172"/>
        <end position="191"/>
    </location>
</feature>
<feature type="transmembrane region" description="Helical" evidence="7">
    <location>
        <begin position="87"/>
        <end position="106"/>
    </location>
</feature>
<organism evidence="10 11">
    <name type="scientific">Cellvibrio polysaccharolyticus</name>
    <dbReference type="NCBI Taxonomy" id="2082724"/>
    <lineage>
        <taxon>Bacteria</taxon>
        <taxon>Pseudomonadati</taxon>
        <taxon>Pseudomonadota</taxon>
        <taxon>Gammaproteobacteria</taxon>
        <taxon>Cellvibrionales</taxon>
        <taxon>Cellvibrionaceae</taxon>
        <taxon>Cellvibrio</taxon>
    </lineage>
</organism>
<keyword evidence="3 7" id="KW-0812">Transmembrane</keyword>
<dbReference type="GO" id="GO:0004252">
    <property type="term" value="F:serine-type endopeptidase activity"/>
    <property type="evidence" value="ECO:0007669"/>
    <property type="project" value="InterPro"/>
</dbReference>
<proteinExistence type="inferred from homology"/>
<name>A0A928V1T6_9GAMM</name>
<evidence type="ECO:0000256" key="3">
    <source>
        <dbReference type="ARBA" id="ARBA00022692"/>
    </source>
</evidence>
<dbReference type="InterPro" id="IPR038244">
    <property type="entry name" value="NRho_sf"/>
</dbReference>
<evidence type="ECO:0000256" key="4">
    <source>
        <dbReference type="ARBA" id="ARBA00022801"/>
    </source>
</evidence>
<gene>
    <name evidence="10" type="ORF">C4F51_08395</name>
</gene>
<dbReference type="InterPro" id="IPR050925">
    <property type="entry name" value="Rhomboid_protease_S54"/>
</dbReference>
<evidence type="ECO:0000256" key="5">
    <source>
        <dbReference type="ARBA" id="ARBA00022989"/>
    </source>
</evidence>
<dbReference type="PANTHER" id="PTHR43731">
    <property type="entry name" value="RHOMBOID PROTEASE"/>
    <property type="match status" value="1"/>
</dbReference>
<dbReference type="RefSeq" id="WP_193908874.1">
    <property type="nucleotide sequence ID" value="NZ_PRDL01000001.1"/>
</dbReference>
<dbReference type="InterPro" id="IPR035952">
    <property type="entry name" value="Rhomboid-like_sf"/>
</dbReference>
<sequence>MNWIEVRRLPLDQNLAALSRFLQARGLHHRITEERGEQVVAVQDPAAVEPLGRMIDEFLGGGIELPEEAPVVTTGRSDTIQPWETPMTLLFIILSVIGCLVVETAAGREWLPWFTFQSFSRYEFVPISEGIFAGEIWRLVTPAFLHFGFFHLLFNSLWLWDLGRRLEFGLGRWHYVAFVLGTAAASNVSQYMWSGSAMFGGMSGVVFALVGFIWVRQRFDKHPLYAVPKAIIGFMLVWLVVCMTGLVDYFIGGSVANAAHVGGLVAGMLWAYVVTPRNRTR</sequence>
<feature type="domain" description="Peptidase S54 rhomboid" evidence="8">
    <location>
        <begin position="134"/>
        <end position="275"/>
    </location>
</feature>
<dbReference type="InterPro" id="IPR022764">
    <property type="entry name" value="Peptidase_S54_rhomboid_dom"/>
</dbReference>
<dbReference type="PANTHER" id="PTHR43731:SF14">
    <property type="entry name" value="PRESENILIN-ASSOCIATED RHOMBOID-LIKE PROTEIN, MITOCHONDRIAL"/>
    <property type="match status" value="1"/>
</dbReference>
<evidence type="ECO:0000259" key="9">
    <source>
        <dbReference type="Pfam" id="PF16733"/>
    </source>
</evidence>
<evidence type="ECO:0000256" key="7">
    <source>
        <dbReference type="SAM" id="Phobius"/>
    </source>
</evidence>
<reference evidence="10" key="1">
    <citation type="submission" date="2018-07" db="EMBL/GenBank/DDBJ databases">
        <title>Genome assembly of strain Ka43.</title>
        <authorList>
            <person name="Kukolya J."/>
            <person name="Nagy I."/>
            <person name="Horvath B."/>
            <person name="Toth A."/>
        </authorList>
    </citation>
    <scope>NUCLEOTIDE SEQUENCE</scope>
    <source>
        <strain evidence="10">KB43</strain>
    </source>
</reference>
<keyword evidence="4" id="KW-0378">Hydrolase</keyword>
<dbReference type="GO" id="GO:0016020">
    <property type="term" value="C:membrane"/>
    <property type="evidence" value="ECO:0007669"/>
    <property type="project" value="UniProtKB-SubCell"/>
</dbReference>
<protein>
    <submittedName>
        <fullName evidence="10">Rhomboid family intramembrane serine protease</fullName>
    </submittedName>
</protein>
<evidence type="ECO:0000313" key="11">
    <source>
        <dbReference type="Proteomes" id="UP000652567"/>
    </source>
</evidence>
<accession>A0A928V1T6</accession>
<dbReference type="SUPFAM" id="SSF144091">
    <property type="entry name" value="Rhomboid-like"/>
    <property type="match status" value="1"/>
</dbReference>
<dbReference type="GO" id="GO:0006508">
    <property type="term" value="P:proteolysis"/>
    <property type="evidence" value="ECO:0007669"/>
    <property type="project" value="UniProtKB-KW"/>
</dbReference>
<dbReference type="Gene3D" id="1.20.1540.10">
    <property type="entry name" value="Rhomboid-like"/>
    <property type="match status" value="1"/>
</dbReference>
<feature type="transmembrane region" description="Helical" evidence="7">
    <location>
        <begin position="197"/>
        <end position="215"/>
    </location>
</feature>
<comment type="caution">
    <text evidence="10">The sequence shown here is derived from an EMBL/GenBank/DDBJ whole genome shotgun (WGS) entry which is preliminary data.</text>
</comment>
<dbReference type="Proteomes" id="UP000652567">
    <property type="component" value="Unassembled WGS sequence"/>
</dbReference>
<keyword evidence="6 7" id="KW-0472">Membrane</keyword>
<dbReference type="Gene3D" id="3.30.70.2080">
    <property type="match status" value="1"/>
</dbReference>
<evidence type="ECO:0000256" key="1">
    <source>
        <dbReference type="ARBA" id="ARBA00004141"/>
    </source>
</evidence>
<feature type="transmembrane region" description="Helical" evidence="7">
    <location>
        <begin position="227"/>
        <end position="251"/>
    </location>
</feature>
<feature type="transmembrane region" description="Helical" evidence="7">
    <location>
        <begin position="143"/>
        <end position="160"/>
    </location>
</feature>
<comment type="subcellular location">
    <subcellularLocation>
        <location evidence="1">Membrane</location>
        <topology evidence="1">Multi-pass membrane protein</topology>
    </subcellularLocation>
</comment>
<keyword evidence="10" id="KW-0645">Protease</keyword>
<evidence type="ECO:0000313" key="10">
    <source>
        <dbReference type="EMBL" id="MBE8717203.1"/>
    </source>
</evidence>
<feature type="domain" description="Rhomboid protease N-terminal" evidence="9">
    <location>
        <begin position="1"/>
        <end position="66"/>
    </location>
</feature>